<name>A0ABZ1NXY7_STRVL</name>
<evidence type="ECO:0008006" key="5">
    <source>
        <dbReference type="Google" id="ProtNLM"/>
    </source>
</evidence>
<evidence type="ECO:0000313" key="3">
    <source>
        <dbReference type="EMBL" id="WUG96638.1"/>
    </source>
</evidence>
<keyword evidence="2" id="KW-0732">Signal</keyword>
<proteinExistence type="predicted"/>
<feature type="chain" id="PRO_5046606342" description="Lipoprotein" evidence="2">
    <location>
        <begin position="24"/>
        <end position="304"/>
    </location>
</feature>
<keyword evidence="4" id="KW-1185">Reference proteome</keyword>
<organism evidence="3 4">
    <name type="scientific">Streptomyces violaceus</name>
    <name type="common">Streptomyces venezuelae</name>
    <dbReference type="NCBI Taxonomy" id="1936"/>
    <lineage>
        <taxon>Bacteria</taxon>
        <taxon>Bacillati</taxon>
        <taxon>Actinomycetota</taxon>
        <taxon>Actinomycetes</taxon>
        <taxon>Kitasatosporales</taxon>
        <taxon>Streptomycetaceae</taxon>
        <taxon>Streptomyces</taxon>
    </lineage>
</organism>
<evidence type="ECO:0000256" key="2">
    <source>
        <dbReference type="SAM" id="SignalP"/>
    </source>
</evidence>
<dbReference type="Proteomes" id="UP001341259">
    <property type="component" value="Chromosome"/>
</dbReference>
<accession>A0ABZ1NXY7</accession>
<protein>
    <recommendedName>
        <fullName evidence="5">Lipoprotein</fullName>
    </recommendedName>
</protein>
<dbReference type="EMBL" id="CP107906">
    <property type="protein sequence ID" value="WUG96638.1"/>
    <property type="molecule type" value="Genomic_DNA"/>
</dbReference>
<dbReference type="RefSeq" id="WP_328342883.1">
    <property type="nucleotide sequence ID" value="NZ_CP107906.1"/>
</dbReference>
<reference evidence="3 4" key="1">
    <citation type="submission" date="2022-10" db="EMBL/GenBank/DDBJ databases">
        <title>The complete genomes of actinobacterial strains from the NBC collection.</title>
        <authorList>
            <person name="Joergensen T.S."/>
            <person name="Alvarez Arevalo M."/>
            <person name="Sterndorff E.B."/>
            <person name="Faurdal D."/>
            <person name="Vuksanovic O."/>
            <person name="Mourched A.-S."/>
            <person name="Charusanti P."/>
            <person name="Shaw S."/>
            <person name="Blin K."/>
            <person name="Weber T."/>
        </authorList>
    </citation>
    <scope>NUCLEOTIDE SEQUENCE [LARGE SCALE GENOMIC DNA]</scope>
    <source>
        <strain evidence="3 4">NBC_00456</strain>
    </source>
</reference>
<evidence type="ECO:0000313" key="4">
    <source>
        <dbReference type="Proteomes" id="UP001341259"/>
    </source>
</evidence>
<feature type="region of interest" description="Disordered" evidence="1">
    <location>
        <begin position="138"/>
        <end position="165"/>
    </location>
</feature>
<dbReference type="PROSITE" id="PS51257">
    <property type="entry name" value="PROKAR_LIPOPROTEIN"/>
    <property type="match status" value="1"/>
</dbReference>
<sequence length="304" mass="32210">MRMKARRAGVGSLLIAATLVSVAGCSGDATTAKPSVATPKPTVPFDAADPATWVLPIEGYLPSETERKQISQARKILVSDCMKGFGFSWEPAADLPRLGGKTLVDWRYGIHDMALAKERGYKPAAEEQEAYDRAVEKGALDGTSGTGPDARALEGGVKEVGGKPVPEGGCLGEADRKISAGGANTTIAQTISNETFAQSQQIPEVVEAFEAWSACMKKSGFNYARPLDASDDPQFGSQSVTSLEIRTATADISCRDKTKVAKVWFDAEVAMQKEEIESGAERLNGERKSLNSAVKKAAHVIAGS</sequence>
<feature type="signal peptide" evidence="2">
    <location>
        <begin position="1"/>
        <end position="23"/>
    </location>
</feature>
<gene>
    <name evidence="3" type="ORF">OHB29_28555</name>
</gene>
<evidence type="ECO:0000256" key="1">
    <source>
        <dbReference type="SAM" id="MobiDB-lite"/>
    </source>
</evidence>